<feature type="transmembrane region" description="Helical" evidence="6">
    <location>
        <begin position="111"/>
        <end position="130"/>
    </location>
</feature>
<dbReference type="AlphaFoldDB" id="A0A9W9CZF9"/>
<evidence type="ECO:0000256" key="1">
    <source>
        <dbReference type="ARBA" id="ARBA00004141"/>
    </source>
</evidence>
<evidence type="ECO:0000256" key="6">
    <source>
        <dbReference type="SAM" id="Phobius"/>
    </source>
</evidence>
<dbReference type="PANTHER" id="PTHR23502">
    <property type="entry name" value="MAJOR FACILITATOR SUPERFAMILY"/>
    <property type="match status" value="1"/>
</dbReference>
<dbReference type="Gene3D" id="1.20.1250.20">
    <property type="entry name" value="MFS general substrate transporter like domains"/>
    <property type="match status" value="1"/>
</dbReference>
<feature type="transmembrane region" description="Helical" evidence="6">
    <location>
        <begin position="449"/>
        <end position="468"/>
    </location>
</feature>
<feature type="transmembrane region" description="Helical" evidence="6">
    <location>
        <begin position="414"/>
        <end position="437"/>
    </location>
</feature>
<reference evidence="8" key="1">
    <citation type="submission" date="2022-10" db="EMBL/GenBank/DDBJ databases">
        <title>Tapping the CABI collections for fungal endophytes: first genome assemblies for Collariella, Neodidymelliopsis, Ascochyta clinopodiicola, Didymella pomorum, Didymosphaeria variabile, Neocosmospora piperis and Neocucurbitaria cava.</title>
        <authorList>
            <person name="Hill R."/>
        </authorList>
    </citation>
    <scope>NUCLEOTIDE SEQUENCE</scope>
    <source>
        <strain evidence="8">IMI 355082</strain>
    </source>
</reference>
<dbReference type="GO" id="GO:0005886">
    <property type="term" value="C:plasma membrane"/>
    <property type="evidence" value="ECO:0007669"/>
    <property type="project" value="TreeGrafter"/>
</dbReference>
<name>A0A9W9CZF9_9PEZI</name>
<dbReference type="InterPro" id="IPR020846">
    <property type="entry name" value="MFS_dom"/>
</dbReference>
<evidence type="ECO:0000313" key="9">
    <source>
        <dbReference type="Proteomes" id="UP001140453"/>
    </source>
</evidence>
<keyword evidence="9" id="KW-1185">Reference proteome</keyword>
<keyword evidence="2 6" id="KW-0812">Transmembrane</keyword>
<dbReference type="PANTHER" id="PTHR23502:SF2">
    <property type="entry name" value="TRANSPORTER, PUTATIVE (AFU_ORTHOLOGUE AFUA_2G08910)-RELATED"/>
    <property type="match status" value="1"/>
</dbReference>
<feature type="transmembrane region" description="Helical" evidence="6">
    <location>
        <begin position="382"/>
        <end position="408"/>
    </location>
</feature>
<evidence type="ECO:0000256" key="3">
    <source>
        <dbReference type="ARBA" id="ARBA00022989"/>
    </source>
</evidence>
<dbReference type="GO" id="GO:0022857">
    <property type="term" value="F:transmembrane transporter activity"/>
    <property type="evidence" value="ECO:0007669"/>
    <property type="project" value="InterPro"/>
</dbReference>
<dbReference type="OrthoDB" id="2585655at2759"/>
<evidence type="ECO:0000256" key="5">
    <source>
        <dbReference type="SAM" id="MobiDB-lite"/>
    </source>
</evidence>
<accession>A0A9W9CZF9</accession>
<dbReference type="EMBL" id="JAPEVB010000002">
    <property type="protein sequence ID" value="KAJ4393524.1"/>
    <property type="molecule type" value="Genomic_DNA"/>
</dbReference>
<protein>
    <recommendedName>
        <fullName evidence="7">Major facilitator superfamily (MFS) profile domain-containing protein</fullName>
    </recommendedName>
</protein>
<dbReference type="Pfam" id="PF07690">
    <property type="entry name" value="MFS_1"/>
    <property type="match status" value="1"/>
</dbReference>
<feature type="transmembrane region" description="Helical" evidence="6">
    <location>
        <begin position="480"/>
        <end position="499"/>
    </location>
</feature>
<feature type="transmembrane region" description="Helical" evidence="6">
    <location>
        <begin position="74"/>
        <end position="99"/>
    </location>
</feature>
<sequence>MSHPEDEKRIPTPPSQLEEAQKPHFVENEHSDEINALSEEHRQYLLRTHGTLDLYPVPDMTDADPYNWPQSKKVINLILVAFHAMMGTFTAAAIMAAFVNISEDLGIAVQTASYLTSEVICILGIAPLLWRPLSQRYGRRPIFLISLICSLVGNIGCANSHSYETMALCRAITAFFICPAAAIGSGVVVETFFQKDRAKFMGVWTIMVTLGVPIAPFIFGFVALRVGYRWIYYILALTNAAQLILYFFFGPESRYIRGSIQPESERNKSDFKKMYTSFRRIDPTPITWYDFVEPLTHAAHPCVVLPAIAYAMEFLWTSIMVTVEIPQLFPELFGFNTQQNGLQMIAVIVGTIIGEQVGGRMSDLWMSMRRRRLGGQSPRPEFRLWLSHFGFALCIIGLVVFLVQLYYAGTNYNVTPLIGVGICSAGNQIVTTVLVTYAVDCYRADAPSVGVFITFVRQIWGFIGPFWFPQLLEVAGYRESAGIGCAMILGLSIIPVLLVQWKGGSWRPNEA</sequence>
<proteinExistence type="predicted"/>
<organism evidence="8 9">
    <name type="scientific">Gnomoniopsis smithogilvyi</name>
    <dbReference type="NCBI Taxonomy" id="1191159"/>
    <lineage>
        <taxon>Eukaryota</taxon>
        <taxon>Fungi</taxon>
        <taxon>Dikarya</taxon>
        <taxon>Ascomycota</taxon>
        <taxon>Pezizomycotina</taxon>
        <taxon>Sordariomycetes</taxon>
        <taxon>Sordariomycetidae</taxon>
        <taxon>Diaporthales</taxon>
        <taxon>Gnomoniaceae</taxon>
        <taxon>Gnomoniopsis</taxon>
    </lineage>
</organism>
<feature type="compositionally biased region" description="Basic and acidic residues" evidence="5">
    <location>
        <begin position="1"/>
        <end position="10"/>
    </location>
</feature>
<dbReference type="PROSITE" id="PS50850">
    <property type="entry name" value="MFS"/>
    <property type="match status" value="1"/>
</dbReference>
<keyword evidence="3 6" id="KW-1133">Transmembrane helix</keyword>
<dbReference type="InterPro" id="IPR011701">
    <property type="entry name" value="MFS"/>
</dbReference>
<evidence type="ECO:0000256" key="2">
    <source>
        <dbReference type="ARBA" id="ARBA00022692"/>
    </source>
</evidence>
<feature type="domain" description="Major facilitator superfamily (MFS) profile" evidence="7">
    <location>
        <begin position="76"/>
        <end position="504"/>
    </location>
</feature>
<evidence type="ECO:0000256" key="4">
    <source>
        <dbReference type="ARBA" id="ARBA00023136"/>
    </source>
</evidence>
<comment type="caution">
    <text evidence="8">The sequence shown here is derived from an EMBL/GenBank/DDBJ whole genome shotgun (WGS) entry which is preliminary data.</text>
</comment>
<dbReference type="InterPro" id="IPR036259">
    <property type="entry name" value="MFS_trans_sf"/>
</dbReference>
<comment type="subcellular location">
    <subcellularLocation>
        <location evidence="1">Membrane</location>
        <topology evidence="1">Multi-pass membrane protein</topology>
    </subcellularLocation>
</comment>
<feature type="transmembrane region" description="Helical" evidence="6">
    <location>
        <begin position="167"/>
        <end position="189"/>
    </location>
</feature>
<evidence type="ECO:0000259" key="7">
    <source>
        <dbReference type="PROSITE" id="PS50850"/>
    </source>
</evidence>
<evidence type="ECO:0000313" key="8">
    <source>
        <dbReference type="EMBL" id="KAJ4393524.1"/>
    </source>
</evidence>
<keyword evidence="4 6" id="KW-0472">Membrane</keyword>
<feature type="transmembrane region" description="Helical" evidence="6">
    <location>
        <begin position="142"/>
        <end position="161"/>
    </location>
</feature>
<feature type="transmembrane region" description="Helical" evidence="6">
    <location>
        <begin position="230"/>
        <end position="249"/>
    </location>
</feature>
<dbReference type="SUPFAM" id="SSF103473">
    <property type="entry name" value="MFS general substrate transporter"/>
    <property type="match status" value="1"/>
</dbReference>
<gene>
    <name evidence="8" type="ORF">N0V93_002736</name>
</gene>
<dbReference type="Proteomes" id="UP001140453">
    <property type="component" value="Unassembled WGS sequence"/>
</dbReference>
<feature type="transmembrane region" description="Helical" evidence="6">
    <location>
        <begin position="201"/>
        <end position="224"/>
    </location>
</feature>
<feature type="region of interest" description="Disordered" evidence="5">
    <location>
        <begin position="1"/>
        <end position="23"/>
    </location>
</feature>
<dbReference type="FunFam" id="1.20.1250.20:FF:000318">
    <property type="entry name" value="MFS multidrug transporter, putative"/>
    <property type="match status" value="1"/>
</dbReference>